<dbReference type="GO" id="GO:0005737">
    <property type="term" value="C:cytoplasm"/>
    <property type="evidence" value="ECO:0007669"/>
    <property type="project" value="UniProtKB-SubCell"/>
</dbReference>
<dbReference type="GeneID" id="109899041"/>
<evidence type="ECO:0000256" key="2">
    <source>
        <dbReference type="ARBA" id="ARBA00004496"/>
    </source>
</evidence>
<gene>
    <name evidence="6" type="primary">YAE1</name>
    <name evidence="6" type="synonym">otulina</name>
</gene>
<sequence length="258" mass="28287">MTLLTFLTHVTCSQTMLLNVQACRGKKTFLKSTMSWVKSVQYSGEDVFDEDADDINLQDKEWKYNMKKRVKDGYVDGIDHGKEASLQLGFNMGYREGAASTMAIGQLKGIISAIQCWCQLQRPDTPTPASVTDLLQRVVKHEDSLMEAMKAALENPVPSVSDVSENMEDLGVGEVESGCCAGGGCSKGSDGCRKDSDMDIGPILPQKPRLSFTLPTDPFAITGESLEQLLQCCMDIVSELGLPQELIQHLQQLKSAKE</sequence>
<dbReference type="KEGG" id="oki:109899041"/>
<organism evidence="6 7">
    <name type="scientific">Oncorhynchus kisutch</name>
    <name type="common">Coho salmon</name>
    <name type="synonym">Salmo kisutch</name>
    <dbReference type="NCBI Taxonomy" id="8019"/>
    <lineage>
        <taxon>Eukaryota</taxon>
        <taxon>Metazoa</taxon>
        <taxon>Chordata</taxon>
        <taxon>Craniata</taxon>
        <taxon>Vertebrata</taxon>
        <taxon>Euteleostomi</taxon>
        <taxon>Actinopterygii</taxon>
        <taxon>Neopterygii</taxon>
        <taxon>Teleostei</taxon>
        <taxon>Protacanthopterygii</taxon>
        <taxon>Salmoniformes</taxon>
        <taxon>Salmonidae</taxon>
        <taxon>Salmoninae</taxon>
        <taxon>Oncorhynchus</taxon>
    </lineage>
</organism>
<feature type="domain" description="Essential protein Yae1 N-terminal" evidence="5">
    <location>
        <begin position="73"/>
        <end position="111"/>
    </location>
</feature>
<keyword evidence="3" id="KW-0963">Cytoplasm</keyword>
<dbReference type="Proteomes" id="UP000694557">
    <property type="component" value="Unassembled WGS sequence"/>
</dbReference>
<dbReference type="PANTHER" id="PTHR18829:SF0">
    <property type="entry name" value="PROTEIN YAE1 HOMOLOG"/>
    <property type="match status" value="1"/>
</dbReference>
<dbReference type="GO" id="GO:0005634">
    <property type="term" value="C:nucleus"/>
    <property type="evidence" value="ECO:0007669"/>
    <property type="project" value="UniProtKB-SubCell"/>
</dbReference>
<evidence type="ECO:0000256" key="1">
    <source>
        <dbReference type="ARBA" id="ARBA00004123"/>
    </source>
</evidence>
<dbReference type="AlphaFoldDB" id="A0A8C7KT63"/>
<reference evidence="6" key="2">
    <citation type="submission" date="2025-09" db="UniProtKB">
        <authorList>
            <consortium name="Ensembl"/>
        </authorList>
    </citation>
    <scope>IDENTIFICATION</scope>
</reference>
<proteinExistence type="predicted"/>
<protein>
    <submittedName>
        <fullName evidence="6">OTU deubiquitinase with linear linkage specificity a</fullName>
    </submittedName>
</protein>
<dbReference type="InterPro" id="IPR019191">
    <property type="entry name" value="Essential_protein_Yae1_N"/>
</dbReference>
<dbReference type="InterPro" id="IPR038881">
    <property type="entry name" value="Yae1-like"/>
</dbReference>
<dbReference type="GeneTree" id="ENSGT00390000011176"/>
<dbReference type="PANTHER" id="PTHR18829">
    <property type="entry name" value="PROTEIN YAE1 HOMOLOG"/>
    <property type="match status" value="1"/>
</dbReference>
<accession>A0A8C7KT63</accession>
<evidence type="ECO:0000256" key="4">
    <source>
        <dbReference type="ARBA" id="ARBA00023242"/>
    </source>
</evidence>
<evidence type="ECO:0000259" key="5">
    <source>
        <dbReference type="Pfam" id="PF09811"/>
    </source>
</evidence>
<dbReference type="CTD" id="406416"/>
<evidence type="ECO:0000256" key="3">
    <source>
        <dbReference type="ARBA" id="ARBA00022490"/>
    </source>
</evidence>
<keyword evidence="7" id="KW-1185">Reference proteome</keyword>
<evidence type="ECO:0000313" key="7">
    <source>
        <dbReference type="Proteomes" id="UP000694557"/>
    </source>
</evidence>
<keyword evidence="4" id="KW-0539">Nucleus</keyword>
<name>A0A8C7KT63_ONCKI</name>
<dbReference type="Ensembl" id="ENSOKIT00005116496.1">
    <property type="protein sequence ID" value="ENSOKIP00005108726.1"/>
    <property type="gene ID" value="ENSOKIG00005047627.1"/>
</dbReference>
<reference evidence="6" key="1">
    <citation type="submission" date="2025-08" db="UniProtKB">
        <authorList>
            <consortium name="Ensembl"/>
        </authorList>
    </citation>
    <scope>IDENTIFICATION</scope>
</reference>
<dbReference type="Pfam" id="PF09811">
    <property type="entry name" value="Yae1_N"/>
    <property type="match status" value="1"/>
</dbReference>
<dbReference type="RefSeq" id="XP_020349683.1">
    <property type="nucleotide sequence ID" value="XM_020494094.2"/>
</dbReference>
<comment type="subcellular location">
    <subcellularLocation>
        <location evidence="2">Cytoplasm</location>
    </subcellularLocation>
    <subcellularLocation>
        <location evidence="1">Nucleus</location>
    </subcellularLocation>
</comment>
<evidence type="ECO:0000313" key="6">
    <source>
        <dbReference type="Ensembl" id="ENSOKIP00005108726.1"/>
    </source>
</evidence>